<dbReference type="InterPro" id="IPR011012">
    <property type="entry name" value="Longin-like_dom_sf"/>
</dbReference>
<evidence type="ECO:0000313" key="2">
    <source>
        <dbReference type="Proteomes" id="UP000824469"/>
    </source>
</evidence>
<organism evidence="1 2">
    <name type="scientific">Taxus chinensis</name>
    <name type="common">Chinese yew</name>
    <name type="synonym">Taxus wallichiana var. chinensis</name>
    <dbReference type="NCBI Taxonomy" id="29808"/>
    <lineage>
        <taxon>Eukaryota</taxon>
        <taxon>Viridiplantae</taxon>
        <taxon>Streptophyta</taxon>
        <taxon>Embryophyta</taxon>
        <taxon>Tracheophyta</taxon>
        <taxon>Spermatophyta</taxon>
        <taxon>Pinopsida</taxon>
        <taxon>Pinidae</taxon>
        <taxon>Conifers II</taxon>
        <taxon>Cupressales</taxon>
        <taxon>Taxaceae</taxon>
        <taxon>Taxus</taxon>
    </lineage>
</organism>
<feature type="non-terminal residue" evidence="1">
    <location>
        <position position="1"/>
    </location>
</feature>
<dbReference type="AlphaFoldDB" id="A0AA38G5A4"/>
<dbReference type="Gene3D" id="3.30.450.60">
    <property type="match status" value="1"/>
</dbReference>
<feature type="non-terminal residue" evidence="1">
    <location>
        <position position="70"/>
    </location>
</feature>
<dbReference type="EMBL" id="JAHRHJ020000005">
    <property type="protein sequence ID" value="KAH9315478.1"/>
    <property type="molecule type" value="Genomic_DNA"/>
</dbReference>
<proteinExistence type="predicted"/>
<gene>
    <name evidence="1" type="ORF">KI387_024105</name>
</gene>
<dbReference type="Proteomes" id="UP000824469">
    <property type="component" value="Unassembled WGS sequence"/>
</dbReference>
<name>A0AA38G5A4_TAXCH</name>
<protein>
    <submittedName>
        <fullName evidence="1">Uncharacterized protein</fullName>
    </submittedName>
</protein>
<reference evidence="1 2" key="1">
    <citation type="journal article" date="2021" name="Nat. Plants">
        <title>The Taxus genome provides insights into paclitaxel biosynthesis.</title>
        <authorList>
            <person name="Xiong X."/>
            <person name="Gou J."/>
            <person name="Liao Q."/>
            <person name="Li Y."/>
            <person name="Zhou Q."/>
            <person name="Bi G."/>
            <person name="Li C."/>
            <person name="Du R."/>
            <person name="Wang X."/>
            <person name="Sun T."/>
            <person name="Guo L."/>
            <person name="Liang H."/>
            <person name="Lu P."/>
            <person name="Wu Y."/>
            <person name="Zhang Z."/>
            <person name="Ro D.K."/>
            <person name="Shang Y."/>
            <person name="Huang S."/>
            <person name="Yan J."/>
        </authorList>
    </citation>
    <scope>NUCLEOTIDE SEQUENCE [LARGE SCALE GENOMIC DNA]</scope>
    <source>
        <strain evidence="1">Ta-2019</strain>
    </source>
</reference>
<evidence type="ECO:0000313" key="1">
    <source>
        <dbReference type="EMBL" id="KAH9315478.1"/>
    </source>
</evidence>
<sequence>EVMLEKQWMGQQVDRSICVWFLEQAFPVRDSCKVPSVIASPTHYLLHIVREGITFLACTQSEMPPLLGIE</sequence>
<keyword evidence="2" id="KW-1185">Reference proteome</keyword>
<dbReference type="SUPFAM" id="SSF64356">
    <property type="entry name" value="SNARE-like"/>
    <property type="match status" value="1"/>
</dbReference>
<comment type="caution">
    <text evidence="1">The sequence shown here is derived from an EMBL/GenBank/DDBJ whole genome shotgun (WGS) entry which is preliminary data.</text>
</comment>
<accession>A0AA38G5A4</accession>